<dbReference type="InterPro" id="IPR027463">
    <property type="entry name" value="AcrB_DN_DC_subdom"/>
</dbReference>
<feature type="transmembrane region" description="Helical" evidence="8">
    <location>
        <begin position="592"/>
        <end position="611"/>
    </location>
</feature>
<keyword evidence="6 8" id="KW-1133">Transmembrane helix</keyword>
<dbReference type="Pfam" id="PF00873">
    <property type="entry name" value="ACR_tran"/>
    <property type="match status" value="1"/>
</dbReference>
<evidence type="ECO:0000256" key="4">
    <source>
        <dbReference type="ARBA" id="ARBA00022519"/>
    </source>
</evidence>
<feature type="transmembrane region" description="Helical" evidence="8">
    <location>
        <begin position="872"/>
        <end position="892"/>
    </location>
</feature>
<feature type="transmembrane region" description="Helical" evidence="8">
    <location>
        <begin position="333"/>
        <end position="351"/>
    </location>
</feature>
<feature type="transmembrane region" description="Helical" evidence="8">
    <location>
        <begin position="385"/>
        <end position="409"/>
    </location>
</feature>
<dbReference type="FunFam" id="1.20.1640.10:FF:000001">
    <property type="entry name" value="Efflux pump membrane transporter"/>
    <property type="match status" value="1"/>
</dbReference>
<evidence type="ECO:0000256" key="7">
    <source>
        <dbReference type="ARBA" id="ARBA00023136"/>
    </source>
</evidence>
<protein>
    <submittedName>
        <fullName evidence="9">Uncharacterized transporter HI_0895</fullName>
    </submittedName>
</protein>
<reference evidence="9" key="1">
    <citation type="submission" date="2016-04" db="EMBL/GenBank/DDBJ databases">
        <authorList>
            <person name="Evans L.H."/>
            <person name="Alamgir A."/>
            <person name="Owens N."/>
            <person name="Weber N.D."/>
            <person name="Virtaneva K."/>
            <person name="Barbian K."/>
            <person name="Babar A."/>
            <person name="Rosenke K."/>
        </authorList>
    </citation>
    <scope>NUCLEOTIDE SEQUENCE</scope>
    <source>
        <strain evidence="9">86</strain>
    </source>
</reference>
<dbReference type="Gene3D" id="1.20.1640.10">
    <property type="entry name" value="Multidrug efflux transporter AcrB transmembrane domain"/>
    <property type="match status" value="2"/>
</dbReference>
<dbReference type="InterPro" id="IPR001036">
    <property type="entry name" value="Acrflvin-R"/>
</dbReference>
<dbReference type="Gene3D" id="3.30.70.1430">
    <property type="entry name" value="Multidrug efflux transporter AcrB pore domain"/>
    <property type="match status" value="2"/>
</dbReference>
<evidence type="ECO:0000313" key="9">
    <source>
        <dbReference type="EMBL" id="SBW12377.1"/>
    </source>
</evidence>
<dbReference type="EMBL" id="FLUO01000002">
    <property type="protein sequence ID" value="SBW12377.1"/>
    <property type="molecule type" value="Genomic_DNA"/>
</dbReference>
<feature type="transmembrane region" description="Helical" evidence="8">
    <location>
        <begin position="974"/>
        <end position="1002"/>
    </location>
</feature>
<feature type="transmembrane region" description="Helical" evidence="8">
    <location>
        <begin position="948"/>
        <end position="968"/>
    </location>
</feature>
<dbReference type="PANTHER" id="PTHR32063">
    <property type="match status" value="1"/>
</dbReference>
<evidence type="ECO:0000256" key="8">
    <source>
        <dbReference type="SAM" id="Phobius"/>
    </source>
</evidence>
<keyword evidence="5 8" id="KW-0812">Transmembrane</keyword>
<keyword evidence="2" id="KW-0813">Transport</keyword>
<dbReference type="PRINTS" id="PR00702">
    <property type="entry name" value="ACRIFLAVINRP"/>
</dbReference>
<dbReference type="SUPFAM" id="SSF82714">
    <property type="entry name" value="Multidrug efflux transporter AcrB TolC docking domain, DN and DC subdomains"/>
    <property type="match status" value="2"/>
</dbReference>
<keyword evidence="3" id="KW-1003">Cell membrane</keyword>
<dbReference type="Gene3D" id="3.30.70.1440">
    <property type="entry name" value="Multidrug efflux transporter AcrB pore domain"/>
    <property type="match status" value="1"/>
</dbReference>
<dbReference type="SUPFAM" id="SSF82693">
    <property type="entry name" value="Multidrug efflux transporter AcrB pore domain, PN1, PN2, PC1 and PC2 subdomains"/>
    <property type="match status" value="3"/>
</dbReference>
<feature type="transmembrane region" description="Helical" evidence="8">
    <location>
        <begin position="430"/>
        <end position="450"/>
    </location>
</feature>
<gene>
    <name evidence="9" type="ORF">KL86APRO_20581</name>
</gene>
<sequence length="1018" mass="108981">MRFTDIFIKRPVLATVVSLLILLLGLKALSGMQVRQYPKLDTTVITVQTTYAGADAALIQGFVTDPIQKAVAKADGVDYVTSTSRAGVSLVTVRARLNFDPNTAMTEVMSQVSAVKSELPSEAEEPVITKTAGQDTSLMYVSFFSDTLAGPQITDYVDRVVRPKLSTVPGVASVQMYGAQTFAMRVWLDPEAMAQRGLSAAEVNDALVANNFQAAAGSLKGYYDRIDIKAGTTVADAKAFENLVIKTSDAGPVRLRDIAEVTLAAESTDTRVLADGRETLFVGIDGTPDSNALDVVAGVYKVLPEIETNLPAAIRMKMNYDSTMFIQESIDEVVKTLAEAALIVILVILLFMASFRSVIIPMVTIPLSLVGVGFVMLSLGFTINLLTLLAFVLAIGLVVDDAIVVVENVHRHIEEGHTPFEAAILGTREIAAPVMTMTVTLAAVYAPIAFLGGVTGALFKEFALTLAGAVLVSGVIALTLSPMMCSKILRAHSGEGRMAKLVDTYFGRLSAAYERTLARSLAGRGSTVALALVILVSLPLFFRFSSSELAPYEDEGFLISGVTAPASANADYMTAYGREADALLADLPERDVFFFVAGTDNTYTGFAGLVLKPWSERHRSIGETKVEVETRLAEVAGLQMPVYQMPALPGTEGMPVQYVVSTTSDYLSLERVKTEIDKRVRESGLFVFYDFDLKFNRPELTVTVDRDKAGEYGVTMRDIGAALATLYGDGYVNRTDIQSKSYKVIPQAPRAYRLDPEALGRAYVPTRTGGVVPLTAVAHAEVLPQPQVLNQFNQFNSVTLEGVPMPGVSLGQAVAFLDTISAEVLPNGFFADYAGQSRQYKQEGNALAMTFAFALVVIFLVLAAQYESWRDPLVIMTSVPLSIVGAMLPVVLGATTLNIYSEIGLVTLIGLITKHGILICEVAKVEQEAGRSKAEAVAHAASLRLRPILMTTAAMVAGVLPLTLAIGAGAASRFAIGVVIACGLSVGTLFTLFVLPVIYTFLAEDHRAKAAARPVAPD</sequence>
<evidence type="ECO:0000256" key="5">
    <source>
        <dbReference type="ARBA" id="ARBA00022692"/>
    </source>
</evidence>
<comment type="subcellular location">
    <subcellularLocation>
        <location evidence="1">Cell inner membrane</location>
        <topology evidence="1">Multi-pass membrane protein</topology>
    </subcellularLocation>
</comment>
<evidence type="ECO:0000256" key="3">
    <source>
        <dbReference type="ARBA" id="ARBA00022475"/>
    </source>
</evidence>
<evidence type="ECO:0000256" key="6">
    <source>
        <dbReference type="ARBA" id="ARBA00022989"/>
    </source>
</evidence>
<name>A0A212KL44_9PROT</name>
<dbReference type="GO" id="GO:0042910">
    <property type="term" value="F:xenobiotic transmembrane transporter activity"/>
    <property type="evidence" value="ECO:0007669"/>
    <property type="project" value="TreeGrafter"/>
</dbReference>
<dbReference type="GO" id="GO:0005886">
    <property type="term" value="C:plasma membrane"/>
    <property type="evidence" value="ECO:0007669"/>
    <property type="project" value="UniProtKB-SubCell"/>
</dbReference>
<dbReference type="Gene3D" id="3.30.2090.10">
    <property type="entry name" value="Multidrug efflux transporter AcrB TolC docking domain, DN and DC subdomains"/>
    <property type="match status" value="2"/>
</dbReference>
<dbReference type="SUPFAM" id="SSF82866">
    <property type="entry name" value="Multidrug efflux transporter AcrB transmembrane domain"/>
    <property type="match status" value="2"/>
</dbReference>
<dbReference type="Gene3D" id="3.30.70.1320">
    <property type="entry name" value="Multidrug efflux transporter AcrB pore domain like"/>
    <property type="match status" value="1"/>
</dbReference>
<proteinExistence type="predicted"/>
<evidence type="ECO:0000256" key="1">
    <source>
        <dbReference type="ARBA" id="ARBA00004429"/>
    </source>
</evidence>
<accession>A0A212KL44</accession>
<feature type="transmembrane region" description="Helical" evidence="8">
    <location>
        <begin position="521"/>
        <end position="542"/>
    </location>
</feature>
<feature type="transmembrane region" description="Helical" evidence="8">
    <location>
        <begin position="462"/>
        <end position="480"/>
    </location>
</feature>
<evidence type="ECO:0000256" key="2">
    <source>
        <dbReference type="ARBA" id="ARBA00022448"/>
    </source>
</evidence>
<keyword evidence="4" id="KW-0997">Cell inner membrane</keyword>
<organism evidence="9">
    <name type="scientific">uncultured Alphaproteobacteria bacterium</name>
    <dbReference type="NCBI Taxonomy" id="91750"/>
    <lineage>
        <taxon>Bacteria</taxon>
        <taxon>Pseudomonadati</taxon>
        <taxon>Pseudomonadota</taxon>
        <taxon>Alphaproteobacteria</taxon>
        <taxon>environmental samples</taxon>
    </lineage>
</organism>
<feature type="transmembrane region" description="Helical" evidence="8">
    <location>
        <begin position="846"/>
        <end position="866"/>
    </location>
</feature>
<dbReference type="AlphaFoldDB" id="A0A212KL44"/>
<keyword evidence="7 8" id="KW-0472">Membrane</keyword>
<dbReference type="PANTHER" id="PTHR32063:SF28">
    <property type="entry name" value="BLR2861 PROTEIN"/>
    <property type="match status" value="1"/>
</dbReference>